<keyword evidence="9 16" id="KW-0521">NADP</keyword>
<evidence type="ECO:0000256" key="11">
    <source>
        <dbReference type="ARBA" id="ARBA00022984"/>
    </source>
</evidence>
<dbReference type="HAMAP" id="MF_00037">
    <property type="entry name" value="MurB"/>
    <property type="match status" value="1"/>
</dbReference>
<comment type="similarity">
    <text evidence="16">Belongs to the MurB family.</text>
</comment>
<dbReference type="Proteomes" id="UP000075430">
    <property type="component" value="Unassembled WGS sequence"/>
</dbReference>
<evidence type="ECO:0000256" key="13">
    <source>
        <dbReference type="ARBA" id="ARBA00023306"/>
    </source>
</evidence>
<dbReference type="InterPro" id="IPR016167">
    <property type="entry name" value="FAD-bd_PCMH_sub1"/>
</dbReference>
<dbReference type="NCBIfam" id="TIGR00179">
    <property type="entry name" value="murB"/>
    <property type="match status" value="1"/>
</dbReference>
<evidence type="ECO:0000256" key="7">
    <source>
        <dbReference type="ARBA" id="ARBA00022630"/>
    </source>
</evidence>
<evidence type="ECO:0000256" key="5">
    <source>
        <dbReference type="ARBA" id="ARBA00022490"/>
    </source>
</evidence>
<keyword evidence="11 16" id="KW-0573">Peptidoglycan synthesis</keyword>
<comment type="subcellular location">
    <subcellularLocation>
        <location evidence="3 16">Cytoplasm</location>
    </subcellularLocation>
</comment>
<keyword evidence="5 16" id="KW-0963">Cytoplasm</keyword>
<dbReference type="InterPro" id="IPR006094">
    <property type="entry name" value="Oxid_FAD_bind_N"/>
</dbReference>
<organism evidence="18 19">
    <name type="scientific">Bacillus nakamurai</name>
    <dbReference type="NCBI Taxonomy" id="1793963"/>
    <lineage>
        <taxon>Bacteria</taxon>
        <taxon>Bacillati</taxon>
        <taxon>Bacillota</taxon>
        <taxon>Bacilli</taxon>
        <taxon>Bacillales</taxon>
        <taxon>Bacillaceae</taxon>
        <taxon>Bacillus</taxon>
    </lineage>
</organism>
<keyword evidence="19" id="KW-1185">Reference proteome</keyword>
<keyword evidence="13 16" id="KW-0131">Cell cycle</keyword>
<dbReference type="InterPro" id="IPR016166">
    <property type="entry name" value="FAD-bd_PCMH"/>
</dbReference>
<dbReference type="OrthoDB" id="9804753at2"/>
<keyword evidence="10 16" id="KW-0133">Cell shape</keyword>
<dbReference type="NCBIfam" id="NF010480">
    <property type="entry name" value="PRK13905.1"/>
    <property type="match status" value="1"/>
</dbReference>
<keyword evidence="14 16" id="KW-0961">Cell wall biogenesis/degradation</keyword>
<dbReference type="Gene3D" id="3.90.78.10">
    <property type="entry name" value="UDP-N-acetylenolpyruvoylglucosamine reductase, C-terminal domain"/>
    <property type="match status" value="1"/>
</dbReference>
<comment type="catalytic activity">
    <reaction evidence="15 16">
        <text>UDP-N-acetyl-alpha-D-muramate + NADP(+) = UDP-N-acetyl-3-O-(1-carboxyvinyl)-alpha-D-glucosamine + NADPH + H(+)</text>
        <dbReference type="Rhea" id="RHEA:12248"/>
        <dbReference type="ChEBI" id="CHEBI:15378"/>
        <dbReference type="ChEBI" id="CHEBI:57783"/>
        <dbReference type="ChEBI" id="CHEBI:58349"/>
        <dbReference type="ChEBI" id="CHEBI:68483"/>
        <dbReference type="ChEBI" id="CHEBI:70757"/>
        <dbReference type="EC" id="1.3.1.98"/>
    </reaction>
</comment>
<dbReference type="InterPro" id="IPR036318">
    <property type="entry name" value="FAD-bd_PCMH-like_sf"/>
</dbReference>
<evidence type="ECO:0000313" key="19">
    <source>
        <dbReference type="Proteomes" id="UP000075430"/>
    </source>
</evidence>
<evidence type="ECO:0000256" key="8">
    <source>
        <dbReference type="ARBA" id="ARBA00022827"/>
    </source>
</evidence>
<dbReference type="InterPro" id="IPR011601">
    <property type="entry name" value="MurB_C"/>
</dbReference>
<evidence type="ECO:0000256" key="4">
    <source>
        <dbReference type="ARBA" id="ARBA00004752"/>
    </source>
</evidence>
<evidence type="ECO:0000256" key="1">
    <source>
        <dbReference type="ARBA" id="ARBA00001974"/>
    </source>
</evidence>
<dbReference type="InterPro" id="IPR003170">
    <property type="entry name" value="MurB"/>
</dbReference>
<dbReference type="SUPFAM" id="SSF56176">
    <property type="entry name" value="FAD-binding/transporter-associated domain-like"/>
    <property type="match status" value="1"/>
</dbReference>
<proteinExistence type="inferred from homology"/>
<dbReference type="UniPathway" id="UPA00219"/>
<dbReference type="PROSITE" id="PS51387">
    <property type="entry name" value="FAD_PCMH"/>
    <property type="match status" value="1"/>
</dbReference>
<dbReference type="PANTHER" id="PTHR21071:SF4">
    <property type="entry name" value="UDP-N-ACETYLENOLPYRUVOYLGLUCOSAMINE REDUCTASE"/>
    <property type="match status" value="1"/>
</dbReference>
<evidence type="ECO:0000256" key="12">
    <source>
        <dbReference type="ARBA" id="ARBA00023002"/>
    </source>
</evidence>
<evidence type="ECO:0000256" key="9">
    <source>
        <dbReference type="ARBA" id="ARBA00022857"/>
    </source>
</evidence>
<feature type="domain" description="FAD-binding PCMH-type" evidence="17">
    <location>
        <begin position="33"/>
        <end position="197"/>
    </location>
</feature>
<keyword evidence="6 16" id="KW-0132">Cell division</keyword>
<dbReference type="GO" id="GO:0005829">
    <property type="term" value="C:cytosol"/>
    <property type="evidence" value="ECO:0007669"/>
    <property type="project" value="TreeGrafter"/>
</dbReference>
<reference evidence="19" key="1">
    <citation type="submission" date="2016-02" db="EMBL/GenBank/DDBJ databases">
        <authorList>
            <person name="Dunlap C."/>
        </authorList>
    </citation>
    <scope>NUCLEOTIDE SEQUENCE [LARGE SCALE GENOMIC DNA]</scope>
    <source>
        <strain evidence="19">NRRL B-41092</strain>
    </source>
</reference>
<dbReference type="Gene3D" id="3.30.465.10">
    <property type="match status" value="1"/>
</dbReference>
<evidence type="ECO:0000313" key="18">
    <source>
        <dbReference type="EMBL" id="KXZ20537.1"/>
    </source>
</evidence>
<dbReference type="GO" id="GO:0071555">
    <property type="term" value="P:cell wall organization"/>
    <property type="evidence" value="ECO:0007669"/>
    <property type="project" value="UniProtKB-KW"/>
</dbReference>
<keyword evidence="8 16" id="KW-0274">FAD</keyword>
<evidence type="ECO:0000256" key="6">
    <source>
        <dbReference type="ARBA" id="ARBA00022618"/>
    </source>
</evidence>
<comment type="cofactor">
    <cofactor evidence="1 16">
        <name>FAD</name>
        <dbReference type="ChEBI" id="CHEBI:57692"/>
    </cofactor>
</comment>
<dbReference type="PANTHER" id="PTHR21071">
    <property type="entry name" value="UDP-N-ACETYLENOLPYRUVOYLGLUCOSAMINE REDUCTASE"/>
    <property type="match status" value="1"/>
</dbReference>
<evidence type="ECO:0000256" key="16">
    <source>
        <dbReference type="HAMAP-Rule" id="MF_00037"/>
    </source>
</evidence>
<comment type="caution">
    <text evidence="18">The sequence shown here is derived from an EMBL/GenBank/DDBJ whole genome shotgun (WGS) entry which is preliminary data.</text>
</comment>
<name>A0A150F978_9BACI</name>
<protein>
    <recommendedName>
        <fullName evidence="16">UDP-N-acetylenolpyruvoylglucosamine reductase</fullName>
        <ecNumber evidence="16">1.3.1.98</ecNumber>
    </recommendedName>
    <alternativeName>
        <fullName evidence="16">UDP-N-acetylmuramate dehydrogenase</fullName>
    </alternativeName>
</protein>
<dbReference type="InterPro" id="IPR036635">
    <property type="entry name" value="MurB_C_sf"/>
</dbReference>
<dbReference type="GO" id="GO:0008360">
    <property type="term" value="P:regulation of cell shape"/>
    <property type="evidence" value="ECO:0007669"/>
    <property type="project" value="UniProtKB-KW"/>
</dbReference>
<feature type="active site" evidence="16">
    <location>
        <position position="296"/>
    </location>
</feature>
<keyword evidence="12 16" id="KW-0560">Oxidoreductase</keyword>
<dbReference type="InterPro" id="IPR016169">
    <property type="entry name" value="FAD-bd_PCMH_sub2"/>
</dbReference>
<dbReference type="Gene3D" id="3.30.43.10">
    <property type="entry name" value="Uridine Diphospho-n-acetylenolpyruvylglucosamine Reductase, domain 2"/>
    <property type="match status" value="1"/>
</dbReference>
<dbReference type="EC" id="1.3.1.98" evidence="16"/>
<dbReference type="Pfam" id="PF02873">
    <property type="entry name" value="MurB_C"/>
    <property type="match status" value="1"/>
</dbReference>
<accession>A0A150F978</accession>
<comment type="function">
    <text evidence="2 16">Cell wall formation.</text>
</comment>
<evidence type="ECO:0000256" key="15">
    <source>
        <dbReference type="ARBA" id="ARBA00048914"/>
    </source>
</evidence>
<dbReference type="RefSeq" id="WP_061521532.1">
    <property type="nucleotide sequence ID" value="NZ_LSBA01000012.1"/>
</dbReference>
<gene>
    <name evidence="16 18" type="primary">murB</name>
    <name evidence="18" type="ORF">AXI58_00735</name>
</gene>
<evidence type="ECO:0000256" key="3">
    <source>
        <dbReference type="ARBA" id="ARBA00004496"/>
    </source>
</evidence>
<dbReference type="SUPFAM" id="SSF56194">
    <property type="entry name" value="Uridine diphospho-N-Acetylenolpyruvylglucosamine reductase, MurB, C-terminal domain"/>
    <property type="match status" value="1"/>
</dbReference>
<evidence type="ECO:0000259" key="17">
    <source>
        <dbReference type="PROSITE" id="PS51387"/>
    </source>
</evidence>
<evidence type="ECO:0000256" key="10">
    <source>
        <dbReference type="ARBA" id="ARBA00022960"/>
    </source>
</evidence>
<evidence type="ECO:0000256" key="2">
    <source>
        <dbReference type="ARBA" id="ARBA00003921"/>
    </source>
</evidence>
<dbReference type="EMBL" id="LSBA01000012">
    <property type="protein sequence ID" value="KXZ20537.1"/>
    <property type="molecule type" value="Genomic_DNA"/>
</dbReference>
<comment type="pathway">
    <text evidence="4 16">Cell wall biogenesis; peptidoglycan biosynthesis.</text>
</comment>
<dbReference type="STRING" id="1793963.AXI58_00735"/>
<dbReference type="AlphaFoldDB" id="A0A150F978"/>
<dbReference type="GO" id="GO:0008762">
    <property type="term" value="F:UDP-N-acetylmuramate dehydrogenase activity"/>
    <property type="evidence" value="ECO:0007669"/>
    <property type="project" value="UniProtKB-UniRule"/>
</dbReference>
<dbReference type="GO" id="GO:0071949">
    <property type="term" value="F:FAD binding"/>
    <property type="evidence" value="ECO:0007669"/>
    <property type="project" value="InterPro"/>
</dbReference>
<evidence type="ECO:0000256" key="14">
    <source>
        <dbReference type="ARBA" id="ARBA00023316"/>
    </source>
</evidence>
<dbReference type="GO" id="GO:0009252">
    <property type="term" value="P:peptidoglycan biosynthetic process"/>
    <property type="evidence" value="ECO:0007669"/>
    <property type="project" value="UniProtKB-UniRule"/>
</dbReference>
<feature type="active site" description="Proton donor" evidence="16">
    <location>
        <position position="226"/>
    </location>
</feature>
<sequence>MDYFQVLMALRDINHNMYIGISEPMANHTFIQTGGKADIYVKPENEEEAKKIVKYAFNKKIPITIIGNGSNVIIRDGGIRGIVMNLDNLNTISVEENKIIAQSGASIINVSQTALSYQLSGLEFACGIPGSVGGAIKMNAGAYGGEISDVLVGAKVLTMTGDILELNKSNFQFGYRTSIFEKENFIVLEAKFRLKKDKSIYIKEKMDVFTRLRQQKQPLEYPSCGSVFKRPPNHFAGKLIVDSGLQGVRIGGAEVSNKHAGFIVNVDNATSSDYLTLIQIIKNTVKDKFSIEMETEVQIIGEQ</sequence>
<keyword evidence="7 16" id="KW-0285">Flavoprotein</keyword>
<feature type="active site" evidence="16">
    <location>
        <position position="176"/>
    </location>
</feature>
<dbReference type="Pfam" id="PF01565">
    <property type="entry name" value="FAD_binding_4"/>
    <property type="match status" value="1"/>
</dbReference>
<dbReference type="GO" id="GO:0051301">
    <property type="term" value="P:cell division"/>
    <property type="evidence" value="ECO:0007669"/>
    <property type="project" value="UniProtKB-KW"/>
</dbReference>